<dbReference type="Gene3D" id="3.40.50.1820">
    <property type="entry name" value="alpha/beta hydrolase"/>
    <property type="match status" value="1"/>
</dbReference>
<accession>A0A9P5HFB9</accession>
<keyword evidence="1" id="KW-0677">Repeat</keyword>
<evidence type="ECO:0000256" key="1">
    <source>
        <dbReference type="ARBA" id="ARBA00022737"/>
    </source>
</evidence>
<protein>
    <recommendedName>
        <fullName evidence="3">Nephrocystin 3-like N-terminal domain-containing protein</fullName>
    </recommendedName>
</protein>
<dbReference type="AlphaFoldDB" id="A0A9P5HFB9"/>
<dbReference type="Proteomes" id="UP000722485">
    <property type="component" value="Unassembled WGS sequence"/>
</dbReference>
<comment type="caution">
    <text evidence="4">The sequence shown here is derived from an EMBL/GenBank/DDBJ whole genome shotgun (WGS) entry which is preliminary data.</text>
</comment>
<dbReference type="EMBL" id="JAANBB010000058">
    <property type="protein sequence ID" value="KAF7552591.1"/>
    <property type="molecule type" value="Genomic_DNA"/>
</dbReference>
<keyword evidence="5" id="KW-1185">Reference proteome</keyword>
<dbReference type="Pfam" id="PF24883">
    <property type="entry name" value="NPHP3_N"/>
    <property type="match status" value="1"/>
</dbReference>
<dbReference type="PANTHER" id="PTHR10039:SF5">
    <property type="entry name" value="NACHT DOMAIN-CONTAINING PROTEIN"/>
    <property type="match status" value="1"/>
</dbReference>
<dbReference type="SUPFAM" id="SSF53474">
    <property type="entry name" value="alpha/beta-Hydrolases"/>
    <property type="match status" value="1"/>
</dbReference>
<dbReference type="InterPro" id="IPR056884">
    <property type="entry name" value="NPHP3-like_N"/>
</dbReference>
<gene>
    <name evidence="4" type="ORF">G7Z17_g4200</name>
</gene>
<proteinExistence type="predicted"/>
<evidence type="ECO:0000256" key="2">
    <source>
        <dbReference type="SAM" id="MobiDB-lite"/>
    </source>
</evidence>
<dbReference type="PANTHER" id="PTHR10039">
    <property type="entry name" value="AMELOGENIN"/>
    <property type="match status" value="1"/>
</dbReference>
<dbReference type="InterPro" id="IPR029058">
    <property type="entry name" value="AB_hydrolase_fold"/>
</dbReference>
<evidence type="ECO:0000313" key="5">
    <source>
        <dbReference type="Proteomes" id="UP000722485"/>
    </source>
</evidence>
<dbReference type="InterPro" id="IPR027417">
    <property type="entry name" value="P-loop_NTPase"/>
</dbReference>
<sequence>MNTAASSTATAIRPSISRYGLTQIATGGDAPEVDFVFVHGLQGHPEKTWTAAGSSRDAPRRSWRHPLSSRKNTMNSLDERGGGLLQQPCFWPADLLAPDFPNARIFTYGYDSAVTHFFRGPANNSNIFDYGRDLLQRVSGQRKECPGRPLIFVVHSLGGILVKSVLKISNEADDDGALRDINSSTIAILFFGTPHRGSFWSDRGKVAARFVNAFGLTVSKKNLELLTPNNALLEELRNDFTRRLDRDRLYITSYQEQKGFKNARGFDDQIVSPDASAIDHRKEQRWPINANHMEMCKFRLDGDSRMTYDQLVKTEVERHIGRESVDLAEVKKGLLGQLEAFNDALTVREKQIDKAHDRTLSWLFKDKSDGPGLVPWLAQGSGLYWIQGLPGSGKSTAMKRLVHSQTITKTLYMAGWSYAAMFITDRITRANRSWKGVLGAMLFQVLRHQYDRLSPILKPYIFQQRSGFRRRQMDEKHIEEPMWSIETLEEILLECKRQKIVKFSFCFFIDALDENDRDETPRSRIVEFMERLVSNDGQGLGFFKICAASRPENEFDIVLRHRSGFRMQDWTLTDIRNFVHTRLESHPDARNPGQSASYHKGLRNICETIIDGSQGVFLWVRLVVNDVWDRLTGGESFASIQNKLRDLPKKELPEFFMHILKNTPLETRRATHAVLETLLRAQDPVSVLDIGVLLRLVSNQPDFKGSNTIKDTEILELSNSGPAIERRIKALTGGLVQVVEPTSWPYLESYQTDDDPVTPPMILEAEKSDESERSSNNSHGSAIHAATWRVQFLHQTVKEFLQSSMLKTEVDAALLLWPDGRPSDTDNGYVFHMRLADACLGLKKWTREKSQWALDPGKIIVQHAPGAELYAQRSFFDLLQKLDRALSEESKLKEGWVSQYHSMRVETWGHTFLSFAVSCNMQRFVADALKRDRGRIKKRGRPLLHFSAWSPGTYPNPQMAQILLNAGADPNETFHETHNGFARTALESLQWNEIERDGRSHVDFMKLLISNGAKVSRRIPRVSTGGEGLSDMAKWSTVQHHVAGMPLVLAKKLEILNAISKDYKLNTKQSDELTVFDILILSENLQNRNIKDDDIRHLLQLGAKITLLLAHKIHEKRPESGPDSNPILDIFLSKEFQRSKFYKTKAWWFAAKRNS</sequence>
<dbReference type="SUPFAM" id="SSF52540">
    <property type="entry name" value="P-loop containing nucleoside triphosphate hydrolases"/>
    <property type="match status" value="1"/>
</dbReference>
<dbReference type="InterPro" id="IPR036770">
    <property type="entry name" value="Ankyrin_rpt-contain_sf"/>
</dbReference>
<feature type="region of interest" description="Disordered" evidence="2">
    <location>
        <begin position="47"/>
        <end position="78"/>
    </location>
</feature>
<dbReference type="Gene3D" id="1.25.40.20">
    <property type="entry name" value="Ankyrin repeat-containing domain"/>
    <property type="match status" value="1"/>
</dbReference>
<dbReference type="OrthoDB" id="5375247at2759"/>
<feature type="domain" description="Nephrocystin 3-like N-terminal" evidence="3">
    <location>
        <begin position="359"/>
        <end position="550"/>
    </location>
</feature>
<evidence type="ECO:0000259" key="3">
    <source>
        <dbReference type="Pfam" id="PF24883"/>
    </source>
</evidence>
<dbReference type="SUPFAM" id="SSF48403">
    <property type="entry name" value="Ankyrin repeat"/>
    <property type="match status" value="1"/>
</dbReference>
<name>A0A9P5HFB9_9HYPO</name>
<evidence type="ECO:0000313" key="4">
    <source>
        <dbReference type="EMBL" id="KAF7552591.1"/>
    </source>
</evidence>
<organism evidence="4 5">
    <name type="scientific">Cylindrodendrum hubeiense</name>
    <dbReference type="NCBI Taxonomy" id="595255"/>
    <lineage>
        <taxon>Eukaryota</taxon>
        <taxon>Fungi</taxon>
        <taxon>Dikarya</taxon>
        <taxon>Ascomycota</taxon>
        <taxon>Pezizomycotina</taxon>
        <taxon>Sordariomycetes</taxon>
        <taxon>Hypocreomycetidae</taxon>
        <taxon>Hypocreales</taxon>
        <taxon>Nectriaceae</taxon>
        <taxon>Cylindrodendrum</taxon>
    </lineage>
</organism>
<reference evidence="4" key="1">
    <citation type="submission" date="2020-03" db="EMBL/GenBank/DDBJ databases">
        <title>Draft Genome Sequence of Cylindrodendrum hubeiense.</title>
        <authorList>
            <person name="Buettner E."/>
            <person name="Kellner H."/>
        </authorList>
    </citation>
    <scope>NUCLEOTIDE SEQUENCE</scope>
    <source>
        <strain evidence="4">IHI 201604</strain>
    </source>
</reference>